<proteinExistence type="predicted"/>
<sequence>MVFNLPQGLMLVGILKQFLLFDKKDVEVFPAL</sequence>
<accession>A0A0E9XSR8</accession>
<reference evidence="1" key="1">
    <citation type="submission" date="2014-11" db="EMBL/GenBank/DDBJ databases">
        <authorList>
            <person name="Amaro Gonzalez C."/>
        </authorList>
    </citation>
    <scope>NUCLEOTIDE SEQUENCE</scope>
</reference>
<name>A0A0E9XSR8_ANGAN</name>
<dbReference type="EMBL" id="GBXM01003682">
    <property type="protein sequence ID" value="JAI04896.1"/>
    <property type="molecule type" value="Transcribed_RNA"/>
</dbReference>
<organism evidence="1">
    <name type="scientific">Anguilla anguilla</name>
    <name type="common">European freshwater eel</name>
    <name type="synonym">Muraena anguilla</name>
    <dbReference type="NCBI Taxonomy" id="7936"/>
    <lineage>
        <taxon>Eukaryota</taxon>
        <taxon>Metazoa</taxon>
        <taxon>Chordata</taxon>
        <taxon>Craniata</taxon>
        <taxon>Vertebrata</taxon>
        <taxon>Euteleostomi</taxon>
        <taxon>Actinopterygii</taxon>
        <taxon>Neopterygii</taxon>
        <taxon>Teleostei</taxon>
        <taxon>Anguilliformes</taxon>
        <taxon>Anguillidae</taxon>
        <taxon>Anguilla</taxon>
    </lineage>
</organism>
<dbReference type="AlphaFoldDB" id="A0A0E9XSR8"/>
<reference evidence="1" key="2">
    <citation type="journal article" date="2015" name="Fish Shellfish Immunol.">
        <title>Early steps in the European eel (Anguilla anguilla)-Vibrio vulnificus interaction in the gills: Role of the RtxA13 toxin.</title>
        <authorList>
            <person name="Callol A."/>
            <person name="Pajuelo D."/>
            <person name="Ebbesson L."/>
            <person name="Teles M."/>
            <person name="MacKenzie S."/>
            <person name="Amaro C."/>
        </authorList>
    </citation>
    <scope>NUCLEOTIDE SEQUENCE</scope>
</reference>
<protein>
    <submittedName>
        <fullName evidence="1">Uncharacterized protein</fullName>
    </submittedName>
</protein>
<evidence type="ECO:0000313" key="1">
    <source>
        <dbReference type="EMBL" id="JAI04896.1"/>
    </source>
</evidence>